<feature type="compositionally biased region" description="Basic and acidic residues" evidence="1">
    <location>
        <begin position="101"/>
        <end position="119"/>
    </location>
</feature>
<protein>
    <submittedName>
        <fullName evidence="2">Uncharacterized protein</fullName>
    </submittedName>
</protein>
<dbReference type="Proteomes" id="UP001152622">
    <property type="component" value="Chromosome 8"/>
</dbReference>
<gene>
    <name evidence="2" type="ORF">SKAU_G00237300</name>
</gene>
<name>A0A9Q1ITV9_SYNKA</name>
<organism evidence="2 3">
    <name type="scientific">Synaphobranchus kaupii</name>
    <name type="common">Kaup's arrowtooth eel</name>
    <dbReference type="NCBI Taxonomy" id="118154"/>
    <lineage>
        <taxon>Eukaryota</taxon>
        <taxon>Metazoa</taxon>
        <taxon>Chordata</taxon>
        <taxon>Craniata</taxon>
        <taxon>Vertebrata</taxon>
        <taxon>Euteleostomi</taxon>
        <taxon>Actinopterygii</taxon>
        <taxon>Neopterygii</taxon>
        <taxon>Teleostei</taxon>
        <taxon>Anguilliformes</taxon>
        <taxon>Synaphobranchidae</taxon>
        <taxon>Synaphobranchus</taxon>
    </lineage>
</organism>
<sequence length="119" mass="12690">MARRPWGQEQVRGARDGTLAVGVRNRCRGGPGNSVQYLGAALSLGLGTGAGVLRIARGARDGTLAMGEKERGGTGTKKPGGAVIKNPLVRGTTEEALQSEVSRRREWEGEHPERIEEEE</sequence>
<accession>A0A9Q1ITV9</accession>
<dbReference type="AlphaFoldDB" id="A0A9Q1ITV9"/>
<feature type="region of interest" description="Disordered" evidence="1">
    <location>
        <begin position="92"/>
        <end position="119"/>
    </location>
</feature>
<proteinExistence type="predicted"/>
<evidence type="ECO:0000313" key="2">
    <source>
        <dbReference type="EMBL" id="KAJ8352254.1"/>
    </source>
</evidence>
<dbReference type="EMBL" id="JAINUF010000008">
    <property type="protein sequence ID" value="KAJ8352254.1"/>
    <property type="molecule type" value="Genomic_DNA"/>
</dbReference>
<reference evidence="2" key="1">
    <citation type="journal article" date="2023" name="Science">
        <title>Genome structures resolve the early diversification of teleost fishes.</title>
        <authorList>
            <person name="Parey E."/>
            <person name="Louis A."/>
            <person name="Montfort J."/>
            <person name="Bouchez O."/>
            <person name="Roques C."/>
            <person name="Iampietro C."/>
            <person name="Lluch J."/>
            <person name="Castinel A."/>
            <person name="Donnadieu C."/>
            <person name="Desvignes T."/>
            <person name="Floi Bucao C."/>
            <person name="Jouanno E."/>
            <person name="Wen M."/>
            <person name="Mejri S."/>
            <person name="Dirks R."/>
            <person name="Jansen H."/>
            <person name="Henkel C."/>
            <person name="Chen W.J."/>
            <person name="Zahm M."/>
            <person name="Cabau C."/>
            <person name="Klopp C."/>
            <person name="Thompson A.W."/>
            <person name="Robinson-Rechavi M."/>
            <person name="Braasch I."/>
            <person name="Lecointre G."/>
            <person name="Bobe J."/>
            <person name="Postlethwait J.H."/>
            <person name="Berthelot C."/>
            <person name="Roest Crollius H."/>
            <person name="Guiguen Y."/>
        </authorList>
    </citation>
    <scope>NUCLEOTIDE SEQUENCE</scope>
    <source>
        <strain evidence="2">WJC10195</strain>
    </source>
</reference>
<keyword evidence="3" id="KW-1185">Reference proteome</keyword>
<evidence type="ECO:0000313" key="3">
    <source>
        <dbReference type="Proteomes" id="UP001152622"/>
    </source>
</evidence>
<evidence type="ECO:0000256" key="1">
    <source>
        <dbReference type="SAM" id="MobiDB-lite"/>
    </source>
</evidence>
<comment type="caution">
    <text evidence="2">The sequence shown here is derived from an EMBL/GenBank/DDBJ whole genome shotgun (WGS) entry which is preliminary data.</text>
</comment>